<comment type="similarity">
    <text evidence="2 12">Belongs to the PAM17 family.</text>
</comment>
<evidence type="ECO:0000313" key="14">
    <source>
        <dbReference type="Proteomes" id="UP001211907"/>
    </source>
</evidence>
<dbReference type="GO" id="GO:0001405">
    <property type="term" value="C:PAM complex, Tim23 associated import motor"/>
    <property type="evidence" value="ECO:0007669"/>
    <property type="project" value="UniProtKB-UniRule"/>
</dbReference>
<evidence type="ECO:0000256" key="11">
    <source>
        <dbReference type="ARBA" id="ARBA00023136"/>
    </source>
</evidence>
<comment type="subunit">
    <text evidence="12">Component of the PAM complex.</text>
</comment>
<gene>
    <name evidence="13" type="primary">PAM17</name>
    <name evidence="13" type="ORF">HK100_000281</name>
</gene>
<dbReference type="GO" id="GO:0030150">
    <property type="term" value="P:protein import into mitochondrial matrix"/>
    <property type="evidence" value="ECO:0007669"/>
    <property type="project" value="UniProtKB-UniRule"/>
</dbReference>
<comment type="function">
    <text evidence="12">Component of the PAM complex, a complex required for the translocation of transit peptide-containing proteins from the inner membrane into the mitochondrial matrix in an ATP-dependent manner.</text>
</comment>
<comment type="caution">
    <text evidence="13">The sequence shown here is derived from an EMBL/GenBank/DDBJ whole genome shotgun (WGS) entry which is preliminary data.</text>
</comment>
<dbReference type="AlphaFoldDB" id="A0AAD5SZI1"/>
<keyword evidence="7" id="KW-0809">Transit peptide</keyword>
<dbReference type="InterPro" id="IPR013875">
    <property type="entry name" value="Pam17"/>
</dbReference>
<keyword evidence="10 12" id="KW-0496">Mitochondrion</keyword>
<evidence type="ECO:0000256" key="9">
    <source>
        <dbReference type="ARBA" id="ARBA00023010"/>
    </source>
</evidence>
<keyword evidence="14" id="KW-1185">Reference proteome</keyword>
<keyword evidence="4 12" id="KW-0812">Transmembrane</keyword>
<proteinExistence type="inferred from homology"/>
<protein>
    <recommendedName>
        <fullName evidence="12">Presequence translocated-associated motor subunit PAM17</fullName>
    </recommendedName>
</protein>
<evidence type="ECO:0000256" key="3">
    <source>
        <dbReference type="ARBA" id="ARBA00022448"/>
    </source>
</evidence>
<evidence type="ECO:0000256" key="2">
    <source>
        <dbReference type="ARBA" id="ARBA00006837"/>
    </source>
</evidence>
<evidence type="ECO:0000256" key="12">
    <source>
        <dbReference type="RuleBase" id="RU367146"/>
    </source>
</evidence>
<keyword evidence="6 12" id="KW-0653">Protein transport</keyword>
<evidence type="ECO:0000256" key="1">
    <source>
        <dbReference type="ARBA" id="ARBA00004448"/>
    </source>
</evidence>
<dbReference type="EMBL" id="JADGJH010001054">
    <property type="protein sequence ID" value="KAJ3119497.1"/>
    <property type="molecule type" value="Genomic_DNA"/>
</dbReference>
<keyword evidence="9 12" id="KW-0811">Translocation</keyword>
<evidence type="ECO:0000256" key="10">
    <source>
        <dbReference type="ARBA" id="ARBA00023128"/>
    </source>
</evidence>
<dbReference type="PANTHER" id="PTHR28021:SF1">
    <property type="entry name" value="PRESEQUENCE TRANSLOCATED-ASSOCIATED MOTOR SUBUNIT PAM17, MITOCHONDRIAL"/>
    <property type="match status" value="1"/>
</dbReference>
<dbReference type="Pfam" id="PF08566">
    <property type="entry name" value="Pam17"/>
    <property type="match status" value="1"/>
</dbReference>
<dbReference type="PANTHER" id="PTHR28021">
    <property type="entry name" value="PRESEQUENCE TRANSLOCATED-ASSOCIATED MOTOR SUBUNIT PAM17, MITOCHONDRIAL"/>
    <property type="match status" value="1"/>
</dbReference>
<sequence>MRSLQTKVQSQSQKQQIQQQKLTWTQYFANKKRARRYELGVSGVSGTLSFIGGSYYFMAVKEFDPTELVFGMMDASIAYSLGAMAVGITGAVAGVFLGGAVWRGVTPKPLLKAMDSFDKQFFERVRKYRPQGQLRLSLQDPMPDYYGEKVTSVAGYREWLKKQRNYRIKTEGFKARKSIKRTVPSI</sequence>
<reference evidence="13" key="1">
    <citation type="submission" date="2020-05" db="EMBL/GenBank/DDBJ databases">
        <title>Phylogenomic resolution of chytrid fungi.</title>
        <authorList>
            <person name="Stajich J.E."/>
            <person name="Amses K."/>
            <person name="Simmons R."/>
            <person name="Seto K."/>
            <person name="Myers J."/>
            <person name="Bonds A."/>
            <person name="Quandt C.A."/>
            <person name="Barry K."/>
            <person name="Liu P."/>
            <person name="Grigoriev I."/>
            <person name="Longcore J.E."/>
            <person name="James T.Y."/>
        </authorList>
    </citation>
    <scope>NUCLEOTIDE SEQUENCE</scope>
    <source>
        <strain evidence="13">JEL0513</strain>
    </source>
</reference>
<evidence type="ECO:0000256" key="8">
    <source>
        <dbReference type="ARBA" id="ARBA00022989"/>
    </source>
</evidence>
<evidence type="ECO:0000313" key="13">
    <source>
        <dbReference type="EMBL" id="KAJ3119497.1"/>
    </source>
</evidence>
<evidence type="ECO:0000256" key="5">
    <source>
        <dbReference type="ARBA" id="ARBA00022792"/>
    </source>
</evidence>
<keyword evidence="11 12" id="KW-0472">Membrane</keyword>
<comment type="subcellular location">
    <subcellularLocation>
        <location evidence="1 12">Mitochondrion inner membrane</location>
        <topology evidence="1 12">Multi-pass membrane protein</topology>
    </subcellularLocation>
</comment>
<keyword evidence="8 12" id="KW-1133">Transmembrane helix</keyword>
<keyword evidence="3 12" id="KW-0813">Transport</keyword>
<organism evidence="13 14">
    <name type="scientific">Physocladia obscura</name>
    <dbReference type="NCBI Taxonomy" id="109957"/>
    <lineage>
        <taxon>Eukaryota</taxon>
        <taxon>Fungi</taxon>
        <taxon>Fungi incertae sedis</taxon>
        <taxon>Chytridiomycota</taxon>
        <taxon>Chytridiomycota incertae sedis</taxon>
        <taxon>Chytridiomycetes</taxon>
        <taxon>Chytridiales</taxon>
        <taxon>Chytriomycetaceae</taxon>
        <taxon>Physocladia</taxon>
    </lineage>
</organism>
<feature type="transmembrane region" description="Helical" evidence="12">
    <location>
        <begin position="77"/>
        <end position="102"/>
    </location>
</feature>
<evidence type="ECO:0000256" key="6">
    <source>
        <dbReference type="ARBA" id="ARBA00022927"/>
    </source>
</evidence>
<name>A0AAD5SZI1_9FUNG</name>
<feature type="transmembrane region" description="Helical" evidence="12">
    <location>
        <begin position="39"/>
        <end position="57"/>
    </location>
</feature>
<evidence type="ECO:0000256" key="4">
    <source>
        <dbReference type="ARBA" id="ARBA00022692"/>
    </source>
</evidence>
<keyword evidence="5 12" id="KW-0999">Mitochondrion inner membrane</keyword>
<accession>A0AAD5SZI1</accession>
<dbReference type="Proteomes" id="UP001211907">
    <property type="component" value="Unassembled WGS sequence"/>
</dbReference>
<evidence type="ECO:0000256" key="7">
    <source>
        <dbReference type="ARBA" id="ARBA00022946"/>
    </source>
</evidence>